<evidence type="ECO:0008006" key="6">
    <source>
        <dbReference type="Google" id="ProtNLM"/>
    </source>
</evidence>
<dbReference type="EMBL" id="KN823169">
    <property type="protein sequence ID" value="KIO20582.1"/>
    <property type="molecule type" value="Genomic_DNA"/>
</dbReference>
<protein>
    <recommendedName>
        <fullName evidence="6">Exonuclease domain-containing protein</fullName>
    </recommendedName>
</protein>
<dbReference type="HOGENOM" id="CLU_022453_3_0_1"/>
<feature type="non-terminal residue" evidence="4">
    <location>
        <position position="1"/>
    </location>
</feature>
<keyword evidence="1" id="KW-0540">Nuclease</keyword>
<dbReference type="GO" id="GO:0003676">
    <property type="term" value="F:nucleic acid binding"/>
    <property type="evidence" value="ECO:0007669"/>
    <property type="project" value="InterPro"/>
</dbReference>
<dbReference type="InterPro" id="IPR047021">
    <property type="entry name" value="REXO1/3/4-like"/>
</dbReference>
<sequence>GTGAGGTIPMLARVTLVNWHGQPLYDTYVKPTGPVTSYRETATGLDSTYFTDDVAVPFQEAQLMIAGWIGGKVVVGHQIWKDLQASHFRSPCSQDTRDVALFLPFRSILGRPNEVIGLPTLMWRFKERKIQESFVDPV</sequence>
<dbReference type="InterPro" id="IPR012337">
    <property type="entry name" value="RNaseH-like_sf"/>
</dbReference>
<organism evidence="4 5">
    <name type="scientific">Tulasnella calospora MUT 4182</name>
    <dbReference type="NCBI Taxonomy" id="1051891"/>
    <lineage>
        <taxon>Eukaryota</taxon>
        <taxon>Fungi</taxon>
        <taxon>Dikarya</taxon>
        <taxon>Basidiomycota</taxon>
        <taxon>Agaricomycotina</taxon>
        <taxon>Agaricomycetes</taxon>
        <taxon>Cantharellales</taxon>
        <taxon>Tulasnellaceae</taxon>
        <taxon>Tulasnella</taxon>
    </lineage>
</organism>
<dbReference type="InterPro" id="IPR036397">
    <property type="entry name" value="RNaseH_sf"/>
</dbReference>
<feature type="non-terminal residue" evidence="4">
    <location>
        <position position="138"/>
    </location>
</feature>
<keyword evidence="5" id="KW-1185">Reference proteome</keyword>
<proteinExistence type="predicted"/>
<dbReference type="PANTHER" id="PTHR12801">
    <property type="entry name" value="RNA EXONUCLEASE REXO1 / RECO3 FAMILY MEMBER-RELATED"/>
    <property type="match status" value="1"/>
</dbReference>
<name>A0A0C3LGJ3_9AGAM</name>
<reference evidence="5" key="2">
    <citation type="submission" date="2015-01" db="EMBL/GenBank/DDBJ databases">
        <title>Evolutionary Origins and Diversification of the Mycorrhizal Mutualists.</title>
        <authorList>
            <consortium name="DOE Joint Genome Institute"/>
            <consortium name="Mycorrhizal Genomics Consortium"/>
            <person name="Kohler A."/>
            <person name="Kuo A."/>
            <person name="Nagy L.G."/>
            <person name="Floudas D."/>
            <person name="Copeland A."/>
            <person name="Barry K.W."/>
            <person name="Cichocki N."/>
            <person name="Veneault-Fourrey C."/>
            <person name="LaButti K."/>
            <person name="Lindquist E.A."/>
            <person name="Lipzen A."/>
            <person name="Lundell T."/>
            <person name="Morin E."/>
            <person name="Murat C."/>
            <person name="Riley R."/>
            <person name="Ohm R."/>
            <person name="Sun H."/>
            <person name="Tunlid A."/>
            <person name="Henrissat B."/>
            <person name="Grigoriev I.V."/>
            <person name="Hibbett D.S."/>
            <person name="Martin F."/>
        </authorList>
    </citation>
    <scope>NUCLEOTIDE SEQUENCE [LARGE SCALE GENOMIC DNA]</scope>
    <source>
        <strain evidence="5">MUT 4182</strain>
    </source>
</reference>
<dbReference type="AlphaFoldDB" id="A0A0C3LGJ3"/>
<reference evidence="4 5" key="1">
    <citation type="submission" date="2014-04" db="EMBL/GenBank/DDBJ databases">
        <authorList>
            <consortium name="DOE Joint Genome Institute"/>
            <person name="Kuo A."/>
            <person name="Girlanda M."/>
            <person name="Perotto S."/>
            <person name="Kohler A."/>
            <person name="Nagy L.G."/>
            <person name="Floudas D."/>
            <person name="Copeland A."/>
            <person name="Barry K.W."/>
            <person name="Cichocki N."/>
            <person name="Veneault-Fourrey C."/>
            <person name="LaButti K."/>
            <person name="Lindquist E.A."/>
            <person name="Lipzen A."/>
            <person name="Lundell T."/>
            <person name="Morin E."/>
            <person name="Murat C."/>
            <person name="Sun H."/>
            <person name="Tunlid A."/>
            <person name="Henrissat B."/>
            <person name="Grigoriev I.V."/>
            <person name="Hibbett D.S."/>
            <person name="Martin F."/>
            <person name="Nordberg H.P."/>
            <person name="Cantor M.N."/>
            <person name="Hua S.X."/>
        </authorList>
    </citation>
    <scope>NUCLEOTIDE SEQUENCE [LARGE SCALE GENOMIC DNA]</scope>
    <source>
        <strain evidence="4 5">MUT 4182</strain>
    </source>
</reference>
<dbReference type="Gene3D" id="3.30.420.10">
    <property type="entry name" value="Ribonuclease H-like superfamily/Ribonuclease H"/>
    <property type="match status" value="1"/>
</dbReference>
<dbReference type="GO" id="GO:0005634">
    <property type="term" value="C:nucleus"/>
    <property type="evidence" value="ECO:0007669"/>
    <property type="project" value="TreeGrafter"/>
</dbReference>
<accession>A0A0C3LGJ3</accession>
<keyword evidence="2" id="KW-0378">Hydrolase</keyword>
<gene>
    <name evidence="4" type="ORF">M407DRAFT_50369</name>
</gene>
<dbReference type="STRING" id="1051891.A0A0C3LGJ3"/>
<evidence type="ECO:0000256" key="1">
    <source>
        <dbReference type="ARBA" id="ARBA00022722"/>
    </source>
</evidence>
<evidence type="ECO:0000313" key="4">
    <source>
        <dbReference type="EMBL" id="KIO20582.1"/>
    </source>
</evidence>
<dbReference type="SUPFAM" id="SSF53098">
    <property type="entry name" value="Ribonuclease H-like"/>
    <property type="match status" value="1"/>
</dbReference>
<evidence type="ECO:0000256" key="2">
    <source>
        <dbReference type="ARBA" id="ARBA00022801"/>
    </source>
</evidence>
<keyword evidence="3" id="KW-0269">Exonuclease</keyword>
<dbReference type="OrthoDB" id="8191639at2759"/>
<evidence type="ECO:0000256" key="3">
    <source>
        <dbReference type="ARBA" id="ARBA00022839"/>
    </source>
</evidence>
<dbReference type="PANTHER" id="PTHR12801:SF45">
    <property type="entry name" value="RNA EXONUCLEASE 4"/>
    <property type="match status" value="1"/>
</dbReference>
<dbReference type="GO" id="GO:0004527">
    <property type="term" value="F:exonuclease activity"/>
    <property type="evidence" value="ECO:0007669"/>
    <property type="project" value="UniProtKB-KW"/>
</dbReference>
<dbReference type="Proteomes" id="UP000054248">
    <property type="component" value="Unassembled WGS sequence"/>
</dbReference>
<evidence type="ECO:0000313" key="5">
    <source>
        <dbReference type="Proteomes" id="UP000054248"/>
    </source>
</evidence>